<reference evidence="1 2" key="1">
    <citation type="journal article" date="2018" name="Mol. Plant">
        <title>The genome of Artemisia annua provides insight into the evolution of Asteraceae family and artemisinin biosynthesis.</title>
        <authorList>
            <person name="Shen Q."/>
            <person name="Zhang L."/>
            <person name="Liao Z."/>
            <person name="Wang S."/>
            <person name="Yan T."/>
            <person name="Shi P."/>
            <person name="Liu M."/>
            <person name="Fu X."/>
            <person name="Pan Q."/>
            <person name="Wang Y."/>
            <person name="Lv Z."/>
            <person name="Lu X."/>
            <person name="Zhang F."/>
            <person name="Jiang W."/>
            <person name="Ma Y."/>
            <person name="Chen M."/>
            <person name="Hao X."/>
            <person name="Li L."/>
            <person name="Tang Y."/>
            <person name="Lv G."/>
            <person name="Zhou Y."/>
            <person name="Sun X."/>
            <person name="Brodelius P.E."/>
            <person name="Rose J.K.C."/>
            <person name="Tang K."/>
        </authorList>
    </citation>
    <scope>NUCLEOTIDE SEQUENCE [LARGE SCALE GENOMIC DNA]</scope>
    <source>
        <strain evidence="2">cv. Huhao1</strain>
        <tissue evidence="1">Leaf</tissue>
    </source>
</reference>
<dbReference type="EMBL" id="PKPP01011910">
    <property type="protein sequence ID" value="PWA43291.1"/>
    <property type="molecule type" value="Genomic_DNA"/>
</dbReference>
<gene>
    <name evidence="1" type="ORF">CTI12_AA536980</name>
</gene>
<dbReference type="OrthoDB" id="1194604at2759"/>
<sequence length="148" mass="16541">MCVTRLDAAVNSIFITSQMNFDDSMLKSYNTFEQIDTALKKGSQNGGASAILDELPYIRAHPTTYVKLLFFYPFVHFVNSISESDNLLAGQAGSYQICCGIYIVNLSLLVERHHECRQVHSRDQKGFGQCLQKAAGVKHFMGLASSYF</sequence>
<accession>A0A2U1L2Q6</accession>
<evidence type="ECO:0000313" key="1">
    <source>
        <dbReference type="EMBL" id="PWA43291.1"/>
    </source>
</evidence>
<protein>
    <submittedName>
        <fullName evidence="1">Extracellular ligand-binding receptor</fullName>
    </submittedName>
</protein>
<proteinExistence type="predicted"/>
<comment type="caution">
    <text evidence="1">The sequence shown here is derived from an EMBL/GenBank/DDBJ whole genome shotgun (WGS) entry which is preliminary data.</text>
</comment>
<keyword evidence="1" id="KW-0675">Receptor</keyword>
<dbReference type="AlphaFoldDB" id="A0A2U1L2Q6"/>
<name>A0A2U1L2Q6_ARTAN</name>
<evidence type="ECO:0000313" key="2">
    <source>
        <dbReference type="Proteomes" id="UP000245207"/>
    </source>
</evidence>
<keyword evidence="2" id="KW-1185">Reference proteome</keyword>
<dbReference type="Proteomes" id="UP000245207">
    <property type="component" value="Unassembled WGS sequence"/>
</dbReference>
<organism evidence="1 2">
    <name type="scientific">Artemisia annua</name>
    <name type="common">Sweet wormwood</name>
    <dbReference type="NCBI Taxonomy" id="35608"/>
    <lineage>
        <taxon>Eukaryota</taxon>
        <taxon>Viridiplantae</taxon>
        <taxon>Streptophyta</taxon>
        <taxon>Embryophyta</taxon>
        <taxon>Tracheophyta</taxon>
        <taxon>Spermatophyta</taxon>
        <taxon>Magnoliopsida</taxon>
        <taxon>eudicotyledons</taxon>
        <taxon>Gunneridae</taxon>
        <taxon>Pentapetalae</taxon>
        <taxon>asterids</taxon>
        <taxon>campanulids</taxon>
        <taxon>Asterales</taxon>
        <taxon>Asteraceae</taxon>
        <taxon>Asteroideae</taxon>
        <taxon>Anthemideae</taxon>
        <taxon>Artemisiinae</taxon>
        <taxon>Artemisia</taxon>
    </lineage>
</organism>